<keyword evidence="3" id="KW-0804">Transcription</keyword>
<sequence length="312" mass="33160">MTTPAPRPTLERDHAALDAAITRALQGDGRASISELAAVVGASRDLVSQRLRVLLERDGLRIVAALDPGVAGHHVLVHTMIAVDGRAAPVAQQIAERPDSVFVSMTSGALPLVVESRHASIEALHASLDDVRRIPSVRRLRVSTYAEVLKGFFVSNRRETVSLDALDRELIASLQRDGRASYRALGDAVHLAPSSARARVHRLIDAGVIRISALQSGGPSRTRFAIGIGITAVGEAGAIADYLLASPAIDFAARAHGVFDFIATVSGAASAPLLAVIEELRAIEQVSALESWTHYDVIKEDYARTVGRMLAG</sequence>
<dbReference type="Proteomes" id="UP000321749">
    <property type="component" value="Unassembled WGS sequence"/>
</dbReference>
<dbReference type="AlphaFoldDB" id="A0AA87RHK0"/>
<dbReference type="SUPFAM" id="SSF46785">
    <property type="entry name" value="Winged helix' DNA-binding domain"/>
    <property type="match status" value="2"/>
</dbReference>
<dbReference type="Gene3D" id="1.10.10.10">
    <property type="entry name" value="Winged helix-like DNA-binding domain superfamily/Winged helix DNA-binding domain"/>
    <property type="match status" value="2"/>
</dbReference>
<keyword evidence="2" id="KW-0238">DNA-binding</keyword>
<dbReference type="InterPro" id="IPR019888">
    <property type="entry name" value="Tscrpt_reg_AsnC-like"/>
</dbReference>
<dbReference type="PROSITE" id="PS50956">
    <property type="entry name" value="HTH_ASNC_2"/>
    <property type="match status" value="1"/>
</dbReference>
<evidence type="ECO:0000313" key="5">
    <source>
        <dbReference type="EMBL" id="GEK79578.1"/>
    </source>
</evidence>
<feature type="domain" description="HTH asnC-type" evidence="4">
    <location>
        <begin position="163"/>
        <end position="236"/>
    </location>
</feature>
<gene>
    <name evidence="5" type="ORF">ABA31_09290</name>
</gene>
<accession>A0AA87RHK0</accession>
<dbReference type="PANTHER" id="PTHR30154">
    <property type="entry name" value="LEUCINE-RESPONSIVE REGULATORY PROTEIN"/>
    <property type="match status" value="1"/>
</dbReference>
<dbReference type="GO" id="GO:0005829">
    <property type="term" value="C:cytosol"/>
    <property type="evidence" value="ECO:0007669"/>
    <property type="project" value="TreeGrafter"/>
</dbReference>
<dbReference type="Pfam" id="PF13404">
    <property type="entry name" value="HTH_AsnC-type"/>
    <property type="match status" value="2"/>
</dbReference>
<dbReference type="EMBL" id="BJUU01000004">
    <property type="protein sequence ID" value="GEK79578.1"/>
    <property type="molecule type" value="Genomic_DNA"/>
</dbReference>
<evidence type="ECO:0000256" key="3">
    <source>
        <dbReference type="ARBA" id="ARBA00023163"/>
    </source>
</evidence>
<dbReference type="InterPro" id="IPR000485">
    <property type="entry name" value="AsnC-type_HTH_dom"/>
</dbReference>
<evidence type="ECO:0000313" key="6">
    <source>
        <dbReference type="Proteomes" id="UP000321749"/>
    </source>
</evidence>
<evidence type="ECO:0000259" key="4">
    <source>
        <dbReference type="PROSITE" id="PS50956"/>
    </source>
</evidence>
<dbReference type="RefSeq" id="WP_146793108.1">
    <property type="nucleotide sequence ID" value="NZ_BJUU01000004.1"/>
</dbReference>
<keyword evidence="6" id="KW-1185">Reference proteome</keyword>
<reference evidence="5 6" key="1">
    <citation type="submission" date="2019-07" db="EMBL/GenBank/DDBJ databases">
        <title>Whole genome shotgun sequence of Agrococcus baldri NBRC 103055.</title>
        <authorList>
            <person name="Hosoyama A."/>
            <person name="Uohara A."/>
            <person name="Ohji S."/>
            <person name="Ichikawa N."/>
        </authorList>
    </citation>
    <scope>NUCLEOTIDE SEQUENCE [LARGE SCALE GENOMIC DNA]</scope>
    <source>
        <strain evidence="5 6">NBRC 103055</strain>
    </source>
</reference>
<organism evidence="5 6">
    <name type="scientific">Agrococcus baldri</name>
    <dbReference type="NCBI Taxonomy" id="153730"/>
    <lineage>
        <taxon>Bacteria</taxon>
        <taxon>Bacillati</taxon>
        <taxon>Actinomycetota</taxon>
        <taxon>Actinomycetes</taxon>
        <taxon>Micrococcales</taxon>
        <taxon>Microbacteriaceae</taxon>
        <taxon>Agrococcus</taxon>
    </lineage>
</organism>
<keyword evidence="1" id="KW-0805">Transcription regulation</keyword>
<evidence type="ECO:0000256" key="2">
    <source>
        <dbReference type="ARBA" id="ARBA00023125"/>
    </source>
</evidence>
<proteinExistence type="predicted"/>
<comment type="caution">
    <text evidence="5">The sequence shown here is derived from an EMBL/GenBank/DDBJ whole genome shotgun (WGS) entry which is preliminary data.</text>
</comment>
<dbReference type="GO" id="GO:0043200">
    <property type="term" value="P:response to amino acid"/>
    <property type="evidence" value="ECO:0007669"/>
    <property type="project" value="TreeGrafter"/>
</dbReference>
<evidence type="ECO:0000256" key="1">
    <source>
        <dbReference type="ARBA" id="ARBA00023015"/>
    </source>
</evidence>
<dbReference type="SMART" id="SM00344">
    <property type="entry name" value="HTH_ASNC"/>
    <property type="match status" value="2"/>
</dbReference>
<protein>
    <submittedName>
        <fullName evidence="5">AsnC family transcriptional regulator</fullName>
    </submittedName>
</protein>
<name>A0AA87RHK0_9MICO</name>
<dbReference type="InterPro" id="IPR036390">
    <property type="entry name" value="WH_DNA-bd_sf"/>
</dbReference>
<dbReference type="PANTHER" id="PTHR30154:SF34">
    <property type="entry name" value="TRANSCRIPTIONAL REGULATOR AZLB"/>
    <property type="match status" value="1"/>
</dbReference>
<dbReference type="PRINTS" id="PR00033">
    <property type="entry name" value="HTHASNC"/>
</dbReference>
<dbReference type="InterPro" id="IPR036388">
    <property type="entry name" value="WH-like_DNA-bd_sf"/>
</dbReference>
<dbReference type="GO" id="GO:0043565">
    <property type="term" value="F:sequence-specific DNA binding"/>
    <property type="evidence" value="ECO:0007669"/>
    <property type="project" value="InterPro"/>
</dbReference>